<evidence type="ECO:0000313" key="2">
    <source>
        <dbReference type="EMBL" id="TJZ93194.1"/>
    </source>
</evidence>
<keyword evidence="3" id="KW-1185">Reference proteome</keyword>
<gene>
    <name evidence="2" type="ORF">FCI23_54605</name>
</gene>
<dbReference type="Proteomes" id="UP000305778">
    <property type="component" value="Unassembled WGS sequence"/>
</dbReference>
<dbReference type="EMBL" id="SUMC01000258">
    <property type="protein sequence ID" value="TJZ93194.1"/>
    <property type="molecule type" value="Genomic_DNA"/>
</dbReference>
<reference evidence="2 3" key="1">
    <citation type="submission" date="2019-04" db="EMBL/GenBank/DDBJ databases">
        <title>Streptomyces oryziradicis sp. nov., a novel actinomycete isolated from rhizosphere soil of rice (Oryza sativa L.).</title>
        <authorList>
            <person name="Li C."/>
        </authorList>
    </citation>
    <scope>NUCLEOTIDE SEQUENCE [LARGE SCALE GENOMIC DNA]</scope>
    <source>
        <strain evidence="2 3">NEAU-C40</strain>
    </source>
</reference>
<dbReference type="OrthoDB" id="3499143at2"/>
<dbReference type="RefSeq" id="WP_136731619.1">
    <property type="nucleotide sequence ID" value="NZ_SUMC01000258.1"/>
</dbReference>
<accession>A0A4U0RXW7</accession>
<protein>
    <submittedName>
        <fullName evidence="2">Uncharacterized protein</fullName>
    </submittedName>
</protein>
<evidence type="ECO:0000313" key="3">
    <source>
        <dbReference type="Proteomes" id="UP000305778"/>
    </source>
</evidence>
<dbReference type="AlphaFoldDB" id="A0A4U0RXW7"/>
<comment type="caution">
    <text evidence="2">The sequence shown here is derived from an EMBL/GenBank/DDBJ whole genome shotgun (WGS) entry which is preliminary data.</text>
</comment>
<proteinExistence type="predicted"/>
<organism evidence="2 3">
    <name type="scientific">Actinacidiphila oryziradicis</name>
    <dbReference type="NCBI Taxonomy" id="2571141"/>
    <lineage>
        <taxon>Bacteria</taxon>
        <taxon>Bacillati</taxon>
        <taxon>Actinomycetota</taxon>
        <taxon>Actinomycetes</taxon>
        <taxon>Kitasatosporales</taxon>
        <taxon>Streptomycetaceae</taxon>
        <taxon>Actinacidiphila</taxon>
    </lineage>
</organism>
<evidence type="ECO:0000256" key="1">
    <source>
        <dbReference type="SAM" id="MobiDB-lite"/>
    </source>
</evidence>
<sequence length="141" mass="14900">MAITIVGAAAQLSARPYAAGDQDTVLALVGDRLPGQPEATPAMLAEALAGRPPVDGSWWAELDNILTDVVHDPSGQVRSCTTRPARYGVSSPTPHAPGTGQPDWSCGCTPRRKTKQSPRSWSATRSTSSGRARFCNSRRTA</sequence>
<feature type="compositionally biased region" description="Low complexity" evidence="1">
    <location>
        <begin position="117"/>
        <end position="133"/>
    </location>
</feature>
<name>A0A4U0RXW7_9ACTN</name>
<feature type="region of interest" description="Disordered" evidence="1">
    <location>
        <begin position="74"/>
        <end position="141"/>
    </location>
</feature>